<feature type="transmembrane region" description="Helical" evidence="1">
    <location>
        <begin position="55"/>
        <end position="74"/>
    </location>
</feature>
<evidence type="ECO:0000313" key="2">
    <source>
        <dbReference type="EMBL" id="KAL1502009.1"/>
    </source>
</evidence>
<keyword evidence="1" id="KW-0472">Membrane</keyword>
<feature type="transmembrane region" description="Helical" evidence="1">
    <location>
        <begin position="86"/>
        <end position="107"/>
    </location>
</feature>
<reference evidence="2 3" key="1">
    <citation type="submission" date="2024-05" db="EMBL/GenBank/DDBJ databases">
        <title>Genetic variation in Jamaican populations of the coffee berry borer (Hypothenemus hampei).</title>
        <authorList>
            <person name="Errbii M."/>
            <person name="Myrie A."/>
        </authorList>
    </citation>
    <scope>NUCLEOTIDE SEQUENCE [LARGE SCALE GENOMIC DNA]</scope>
    <source>
        <strain evidence="2">JA-Hopewell-2020-01-JO</strain>
        <tissue evidence="2">Whole body</tissue>
    </source>
</reference>
<proteinExistence type="predicted"/>
<comment type="caution">
    <text evidence="2">The sequence shown here is derived from an EMBL/GenBank/DDBJ whole genome shotgun (WGS) entry which is preliminary data.</text>
</comment>
<organism evidence="2 3">
    <name type="scientific">Hypothenemus hampei</name>
    <name type="common">Coffee berry borer</name>
    <dbReference type="NCBI Taxonomy" id="57062"/>
    <lineage>
        <taxon>Eukaryota</taxon>
        <taxon>Metazoa</taxon>
        <taxon>Ecdysozoa</taxon>
        <taxon>Arthropoda</taxon>
        <taxon>Hexapoda</taxon>
        <taxon>Insecta</taxon>
        <taxon>Pterygota</taxon>
        <taxon>Neoptera</taxon>
        <taxon>Endopterygota</taxon>
        <taxon>Coleoptera</taxon>
        <taxon>Polyphaga</taxon>
        <taxon>Cucujiformia</taxon>
        <taxon>Curculionidae</taxon>
        <taxon>Scolytinae</taxon>
        <taxon>Hypothenemus</taxon>
    </lineage>
</organism>
<dbReference type="Proteomes" id="UP001566132">
    <property type="component" value="Unassembled WGS sequence"/>
</dbReference>
<dbReference type="AlphaFoldDB" id="A0ABD1ET82"/>
<accession>A0ABD1ET82</accession>
<gene>
    <name evidence="2" type="ORF">ABEB36_007222</name>
</gene>
<keyword evidence="3" id="KW-1185">Reference proteome</keyword>
<keyword evidence="1" id="KW-1133">Transmembrane helix</keyword>
<sequence>MGVNIHFTYILMRKSFEIEGAKEALSGPITLRTLQKHKLFYTFVLNYSKKIQDIFGYYLALYCILTITATVALFKELIYNFNQSDYLVQTVFWILLYVFHIIDLADVGEKLSNEARKTINICYDGPKNLENILILNEQEHIIEEFHLIAHETYQRLIGFSAGSALTIDHSMIIFVLINSCLLNCKTYNRFGFRPTLFTIDSVNDQFGLQTIHGQAIKRIKRNIN</sequence>
<evidence type="ECO:0000256" key="1">
    <source>
        <dbReference type="SAM" id="Phobius"/>
    </source>
</evidence>
<keyword evidence="1" id="KW-0812">Transmembrane</keyword>
<name>A0ABD1ET82_HYPHA</name>
<protein>
    <submittedName>
        <fullName evidence="2">Uncharacterized protein</fullName>
    </submittedName>
</protein>
<evidence type="ECO:0000313" key="3">
    <source>
        <dbReference type="Proteomes" id="UP001566132"/>
    </source>
</evidence>
<dbReference type="EMBL" id="JBDJPC010000005">
    <property type="protein sequence ID" value="KAL1502009.1"/>
    <property type="molecule type" value="Genomic_DNA"/>
</dbReference>